<name>A0A1T4WJK0_9BACT</name>
<dbReference type="PANTHER" id="PTHR10566">
    <property type="entry name" value="CHAPERONE-ACTIVITY OF BC1 COMPLEX CABC1 -RELATED"/>
    <property type="match status" value="1"/>
</dbReference>
<keyword evidence="4" id="KW-0830">Ubiquinone</keyword>
<dbReference type="InterPro" id="IPR011009">
    <property type="entry name" value="Kinase-like_dom_sf"/>
</dbReference>
<feature type="transmembrane region" description="Helical" evidence="2">
    <location>
        <begin position="520"/>
        <end position="540"/>
    </location>
</feature>
<accession>A0A1T4WJK0</accession>
<evidence type="ECO:0000259" key="3">
    <source>
        <dbReference type="Pfam" id="PF03109"/>
    </source>
</evidence>
<evidence type="ECO:0000256" key="2">
    <source>
        <dbReference type="SAM" id="Phobius"/>
    </source>
</evidence>
<evidence type="ECO:0000313" key="4">
    <source>
        <dbReference type="EMBL" id="SKA77359.1"/>
    </source>
</evidence>
<dbReference type="STRING" id="48467.SAMN02745166_00369"/>
<protein>
    <submittedName>
        <fullName evidence="4">Ubiquinone biosynthesis protein</fullName>
    </submittedName>
</protein>
<keyword evidence="5" id="KW-1185">Reference proteome</keyword>
<evidence type="ECO:0000313" key="5">
    <source>
        <dbReference type="Proteomes" id="UP000190774"/>
    </source>
</evidence>
<keyword evidence="2" id="KW-0472">Membrane</keyword>
<keyword evidence="2" id="KW-1133">Transmembrane helix</keyword>
<gene>
    <name evidence="4" type="ORF">SAMN02745166_00369</name>
</gene>
<sequence length="556" mass="62476">MGMKIEPLARLERHAKRLGEIAAVLGKYGLADLFGGFDYPWLNKRLLSADGQVLSDLTTPARVRLALTELGTTFIKLGQMLSTRPDLVGAQMAAELAELQANVPAEPVEIARAIILADLGQPVEELFGEFDEVPLAAASIAQVYAARLHTGERVVVKVRRGGIEAKSTTDLEIVQAMAELLEKHSPSLRPYQPVAIVRQFRKALLREMDFTYEKRNIEEFTRNFEDEPEVRIPQVYGDLCSHQIITMERLEGISGTDIEGLRASGENLAEFARRGANMYLEMVFRDGFYHADPHPGNLMLLPGCIVGVIDCGQVGRIDDELRDEVEALLLAIVENDSTQVTEQVLRLGAVPPDFNRERLRSDLDEFMADFIGHPLRDINVGHALTSLIEIIRRYHITLPPPLAVLLKTIIVLEGTSRRFSPDISLAELIQPFCQRMILRRFSPSRMMRRARRTYRDWDRLITVLPRDLADLMSRFRDGTLTVHLDHRHLDPIINRLVFGVLTAAIFLGSSQLWSSAAPPLLWGISIFGALGYMVSVYLGWRLMRAIRKSGNIDSKD</sequence>
<dbReference type="Pfam" id="PF03109">
    <property type="entry name" value="ABC1"/>
    <property type="match status" value="1"/>
</dbReference>
<dbReference type="Proteomes" id="UP000190774">
    <property type="component" value="Unassembled WGS sequence"/>
</dbReference>
<comment type="similarity">
    <text evidence="1">Belongs to the protein kinase superfamily. ADCK protein kinase family.</text>
</comment>
<evidence type="ECO:0000256" key="1">
    <source>
        <dbReference type="ARBA" id="ARBA00009670"/>
    </source>
</evidence>
<proteinExistence type="inferred from homology"/>
<organism evidence="4 5">
    <name type="scientific">Prosthecobacter debontii</name>
    <dbReference type="NCBI Taxonomy" id="48467"/>
    <lineage>
        <taxon>Bacteria</taxon>
        <taxon>Pseudomonadati</taxon>
        <taxon>Verrucomicrobiota</taxon>
        <taxon>Verrucomicrobiia</taxon>
        <taxon>Verrucomicrobiales</taxon>
        <taxon>Verrucomicrobiaceae</taxon>
        <taxon>Prosthecobacter</taxon>
    </lineage>
</organism>
<feature type="domain" description="ABC1 atypical kinase-like" evidence="3">
    <location>
        <begin position="99"/>
        <end position="343"/>
    </location>
</feature>
<reference evidence="5" key="1">
    <citation type="submission" date="2017-02" db="EMBL/GenBank/DDBJ databases">
        <authorList>
            <person name="Varghese N."/>
            <person name="Submissions S."/>
        </authorList>
    </citation>
    <scope>NUCLEOTIDE SEQUENCE [LARGE SCALE GENOMIC DNA]</scope>
    <source>
        <strain evidence="5">ATCC 700200</strain>
    </source>
</reference>
<dbReference type="SUPFAM" id="SSF56112">
    <property type="entry name" value="Protein kinase-like (PK-like)"/>
    <property type="match status" value="1"/>
</dbReference>
<dbReference type="AlphaFoldDB" id="A0A1T4WJK0"/>
<dbReference type="EMBL" id="FUYE01000001">
    <property type="protein sequence ID" value="SKA77359.1"/>
    <property type="molecule type" value="Genomic_DNA"/>
</dbReference>
<dbReference type="CDD" id="cd05121">
    <property type="entry name" value="ABC1_ADCK3-like"/>
    <property type="match status" value="1"/>
</dbReference>
<dbReference type="InterPro" id="IPR050154">
    <property type="entry name" value="UbiB_kinase"/>
</dbReference>
<dbReference type="PANTHER" id="PTHR10566:SF113">
    <property type="entry name" value="PROTEIN ACTIVITY OF BC1 COMPLEX KINASE 7, CHLOROPLASTIC"/>
    <property type="match status" value="1"/>
</dbReference>
<keyword evidence="2" id="KW-0812">Transmembrane</keyword>
<dbReference type="OrthoDB" id="9795390at2"/>
<dbReference type="InterPro" id="IPR004147">
    <property type="entry name" value="ABC1_dom"/>
</dbReference>